<evidence type="ECO:0000313" key="2">
    <source>
        <dbReference type="EMBL" id="ETI20185.1"/>
    </source>
</evidence>
<name>V9CZV8_9EURO</name>
<feature type="compositionally biased region" description="Basic and acidic residues" evidence="1">
    <location>
        <begin position="16"/>
        <end position="30"/>
    </location>
</feature>
<sequence>MAWRTHRMSKMHARAKAKDKADDQHHHDDIAEYEDNSGEGGRMTFNHQGRRWRWKRILHRVGWIRMSSDFYGDDDGDDDDHEREMRAMGRRGAVVGEDAAGEGIVYARPIGMEVPSRTRSKPGTETFAAAGAAGAAGGTNKLPKPTDVPCFENLGGYRYGDFAYGPDNMSPLPVPVPLPVPLPLPGPLPVPVLEPVSVPVSVSTNTSQHHRHPQHYHQHSSSQAVAEVEAISVASGTSVSASKRKDPVQARHACSLTSYNGFPSSSQDDIMAALPIPRDHPLSQHHPIGHQYAFVLPLRRARTLFSGDEEEVHRKEQKLEDEDRILQMKEFVLREEVNESNVQESNLQEEGWKAPTFQYERESLVPAPLNPRRGRHSPAARRRSSAKASRTWTAQGAQTKVVERTSPAPASSRPQSCCVSGFGSLAPAGSGTRYSHFENPLRQHPVGGDDGLRPMSEIEARSGPHERAALDLPTDQAEEERETVDPKWPFVSSRRRKRYTFAFDAAQSQNEDAHTPAPPGKGQVEDVDPCSSRIDGQDEGDHPCSVQDGGQATKRSNATTIEHSCRSGDELKIAFHTPKDGASLPISFQFGARHATIPPEFPGLEECNSPELTRQRAAYPPALQIGRSPGALTQQNRHFSVCGRTWTTVRSSSIGRSPEKPMRQTWRAEELKVVGLKRGHEA</sequence>
<dbReference type="OrthoDB" id="4147308at2759"/>
<dbReference type="VEuPathDB" id="FungiDB:G647_08219"/>
<proteinExistence type="predicted"/>
<dbReference type="Proteomes" id="UP000030678">
    <property type="component" value="Unassembled WGS sequence"/>
</dbReference>
<feature type="compositionally biased region" description="Basic and acidic residues" evidence="1">
    <location>
        <begin position="450"/>
        <end position="469"/>
    </location>
</feature>
<feature type="region of interest" description="Disordered" evidence="1">
    <location>
        <begin position="366"/>
        <end position="419"/>
    </location>
</feature>
<feature type="compositionally biased region" description="Basic residues" evidence="1">
    <location>
        <begin position="208"/>
        <end position="218"/>
    </location>
</feature>
<accession>V9CZV8</accession>
<dbReference type="EMBL" id="KB822708">
    <property type="protein sequence ID" value="ETI20185.1"/>
    <property type="molecule type" value="Genomic_DNA"/>
</dbReference>
<dbReference type="RefSeq" id="XP_008730753.1">
    <property type="nucleotide sequence ID" value="XM_008732531.1"/>
</dbReference>
<dbReference type="AlphaFoldDB" id="V9CZV8"/>
<feature type="compositionally biased region" description="Polar residues" evidence="1">
    <location>
        <begin position="408"/>
        <end position="418"/>
    </location>
</feature>
<feature type="compositionally biased region" description="Basic residues" evidence="1">
    <location>
        <begin position="372"/>
        <end position="385"/>
    </location>
</feature>
<feature type="compositionally biased region" description="Basic residues" evidence="1">
    <location>
        <begin position="1"/>
        <end position="15"/>
    </location>
</feature>
<gene>
    <name evidence="2" type="ORF">G647_08219</name>
</gene>
<reference evidence="2 3" key="1">
    <citation type="submission" date="2013-03" db="EMBL/GenBank/DDBJ databases">
        <title>The Genome Sequence of Cladophialophora carrionii CBS 160.54.</title>
        <authorList>
            <consortium name="The Broad Institute Genomics Platform"/>
            <person name="Cuomo C."/>
            <person name="de Hoog S."/>
            <person name="Gorbushina A."/>
            <person name="Walker B."/>
            <person name="Young S.K."/>
            <person name="Zeng Q."/>
            <person name="Gargeya S."/>
            <person name="Fitzgerald M."/>
            <person name="Haas B."/>
            <person name="Abouelleil A."/>
            <person name="Allen A.W."/>
            <person name="Alvarado L."/>
            <person name="Arachchi H.M."/>
            <person name="Berlin A.M."/>
            <person name="Chapman S.B."/>
            <person name="Gainer-Dewar J."/>
            <person name="Goldberg J."/>
            <person name="Griggs A."/>
            <person name="Gujja S."/>
            <person name="Hansen M."/>
            <person name="Howarth C."/>
            <person name="Imamovic A."/>
            <person name="Ireland A."/>
            <person name="Larimer J."/>
            <person name="McCowan C."/>
            <person name="Murphy C."/>
            <person name="Pearson M."/>
            <person name="Poon T.W."/>
            <person name="Priest M."/>
            <person name="Roberts A."/>
            <person name="Saif S."/>
            <person name="Shea T."/>
            <person name="Sisk P."/>
            <person name="Sykes S."/>
            <person name="Wortman J."/>
            <person name="Nusbaum C."/>
            <person name="Birren B."/>
        </authorList>
    </citation>
    <scope>NUCLEOTIDE SEQUENCE [LARGE SCALE GENOMIC DNA]</scope>
    <source>
        <strain evidence="2 3">CBS 160.54</strain>
    </source>
</reference>
<feature type="region of interest" description="Disordered" evidence="1">
    <location>
        <begin position="504"/>
        <end position="556"/>
    </location>
</feature>
<feature type="region of interest" description="Disordered" evidence="1">
    <location>
        <begin position="434"/>
        <end position="485"/>
    </location>
</feature>
<evidence type="ECO:0000313" key="3">
    <source>
        <dbReference type="Proteomes" id="UP000030678"/>
    </source>
</evidence>
<dbReference type="HOGENOM" id="CLU_403323_0_0_1"/>
<organism evidence="2 3">
    <name type="scientific">Cladophialophora carrionii CBS 160.54</name>
    <dbReference type="NCBI Taxonomy" id="1279043"/>
    <lineage>
        <taxon>Eukaryota</taxon>
        <taxon>Fungi</taxon>
        <taxon>Dikarya</taxon>
        <taxon>Ascomycota</taxon>
        <taxon>Pezizomycotina</taxon>
        <taxon>Eurotiomycetes</taxon>
        <taxon>Chaetothyriomycetidae</taxon>
        <taxon>Chaetothyriales</taxon>
        <taxon>Herpotrichiellaceae</taxon>
        <taxon>Cladophialophora</taxon>
    </lineage>
</organism>
<feature type="region of interest" description="Disordered" evidence="1">
    <location>
        <begin position="1"/>
        <end position="45"/>
    </location>
</feature>
<evidence type="ECO:0000256" key="1">
    <source>
        <dbReference type="SAM" id="MobiDB-lite"/>
    </source>
</evidence>
<feature type="region of interest" description="Disordered" evidence="1">
    <location>
        <begin position="203"/>
        <end position="226"/>
    </location>
</feature>
<dbReference type="GeneID" id="19986712"/>
<protein>
    <submittedName>
        <fullName evidence="2">Uncharacterized protein</fullName>
    </submittedName>
</protein>